<organism evidence="2 3">
    <name type="scientific">Neiella marina</name>
    <dbReference type="NCBI Taxonomy" id="508461"/>
    <lineage>
        <taxon>Bacteria</taxon>
        <taxon>Pseudomonadati</taxon>
        <taxon>Pseudomonadota</taxon>
        <taxon>Gammaproteobacteria</taxon>
        <taxon>Alteromonadales</taxon>
        <taxon>Echinimonadaceae</taxon>
        <taxon>Neiella</taxon>
    </lineage>
</organism>
<gene>
    <name evidence="2" type="ORF">GCM10011369_20380</name>
</gene>
<accession>A0A8J2U5C0</accession>
<comment type="caution">
    <text evidence="2">The sequence shown here is derived from an EMBL/GenBank/DDBJ whole genome shotgun (WGS) entry which is preliminary data.</text>
</comment>
<sequence>MLDDELLDNGLIRKIFLMNKLVSIGCIAIGFALSGCASPPPEVSASVPLLSSDATFDADYLSPQVSSQMDVATPGDVVVRQIGDLTVLSGYQSALGLECKKLLVNAPQFKPYKTAACKNAQGWFLTPSLMPVEATDTQ</sequence>
<protein>
    <recommendedName>
        <fullName evidence="4">Common-antigen outer membrane protein</fullName>
    </recommendedName>
</protein>
<name>A0A8J2U5C0_9GAMM</name>
<evidence type="ECO:0008006" key="4">
    <source>
        <dbReference type="Google" id="ProtNLM"/>
    </source>
</evidence>
<keyword evidence="1" id="KW-0472">Membrane</keyword>
<dbReference type="RefSeq" id="WP_143824519.1">
    <property type="nucleotide sequence ID" value="NZ_BMDX01000009.1"/>
</dbReference>
<dbReference type="Proteomes" id="UP000619743">
    <property type="component" value="Unassembled WGS sequence"/>
</dbReference>
<dbReference type="EMBL" id="BMDX01000009">
    <property type="protein sequence ID" value="GGA78411.1"/>
    <property type="molecule type" value="Genomic_DNA"/>
</dbReference>
<evidence type="ECO:0000256" key="1">
    <source>
        <dbReference type="SAM" id="Phobius"/>
    </source>
</evidence>
<evidence type="ECO:0000313" key="3">
    <source>
        <dbReference type="Proteomes" id="UP000619743"/>
    </source>
</evidence>
<keyword evidence="1" id="KW-1133">Transmembrane helix</keyword>
<dbReference type="AlphaFoldDB" id="A0A8J2U5C0"/>
<proteinExistence type="predicted"/>
<keyword evidence="3" id="KW-1185">Reference proteome</keyword>
<dbReference type="OrthoDB" id="5588493at2"/>
<keyword evidence="1" id="KW-0812">Transmembrane</keyword>
<evidence type="ECO:0000313" key="2">
    <source>
        <dbReference type="EMBL" id="GGA78411.1"/>
    </source>
</evidence>
<reference evidence="3" key="1">
    <citation type="journal article" date="2019" name="Int. J. Syst. Evol. Microbiol.">
        <title>The Global Catalogue of Microorganisms (GCM) 10K type strain sequencing project: providing services to taxonomists for standard genome sequencing and annotation.</title>
        <authorList>
            <consortium name="The Broad Institute Genomics Platform"/>
            <consortium name="The Broad Institute Genome Sequencing Center for Infectious Disease"/>
            <person name="Wu L."/>
            <person name="Ma J."/>
        </authorList>
    </citation>
    <scope>NUCLEOTIDE SEQUENCE [LARGE SCALE GENOMIC DNA]</scope>
    <source>
        <strain evidence="3">CGMCC 1.10130</strain>
    </source>
</reference>
<feature type="transmembrane region" description="Helical" evidence="1">
    <location>
        <begin position="21"/>
        <end position="40"/>
    </location>
</feature>